<keyword evidence="1" id="KW-1185">Reference proteome</keyword>
<dbReference type="GeneID" id="115022768"/>
<dbReference type="Proteomes" id="UP000504630">
    <property type="component" value="Chromosome 17"/>
</dbReference>
<proteinExistence type="predicted"/>
<evidence type="ECO:0000313" key="1">
    <source>
        <dbReference type="Proteomes" id="UP000504630"/>
    </source>
</evidence>
<evidence type="ECO:0000313" key="2">
    <source>
        <dbReference type="RefSeq" id="XP_029309717.1"/>
    </source>
</evidence>
<reference evidence="2" key="1">
    <citation type="submission" date="2025-08" db="UniProtKB">
        <authorList>
            <consortium name="RefSeq"/>
        </authorList>
    </citation>
    <scope>IDENTIFICATION</scope>
</reference>
<dbReference type="RefSeq" id="XP_029309717.1">
    <property type="nucleotide sequence ID" value="XM_029453857.1"/>
</dbReference>
<organism evidence="1 2">
    <name type="scientific">Cottoperca gobio</name>
    <name type="common">Frogmouth</name>
    <name type="synonym">Aphritis gobio</name>
    <dbReference type="NCBI Taxonomy" id="56716"/>
    <lineage>
        <taxon>Eukaryota</taxon>
        <taxon>Metazoa</taxon>
        <taxon>Chordata</taxon>
        <taxon>Craniata</taxon>
        <taxon>Vertebrata</taxon>
        <taxon>Euteleostomi</taxon>
        <taxon>Actinopterygii</taxon>
        <taxon>Neopterygii</taxon>
        <taxon>Teleostei</taxon>
        <taxon>Neoteleostei</taxon>
        <taxon>Acanthomorphata</taxon>
        <taxon>Eupercaria</taxon>
        <taxon>Perciformes</taxon>
        <taxon>Notothenioidei</taxon>
        <taxon>Bovichtidae</taxon>
        <taxon>Cottoperca</taxon>
    </lineage>
</organism>
<accession>A0A6J2RJP5</accession>
<gene>
    <name evidence="2" type="primary">ift22</name>
</gene>
<name>A0A6J2RJP5_COTGO</name>
<dbReference type="AlphaFoldDB" id="A0A6J2RJP5"/>
<protein>
    <submittedName>
        <fullName evidence="2">Intraflagellar transport protein 22 homolog isoform X2</fullName>
    </submittedName>
</protein>
<sequence>MYNICSSYRLESCWPALIKDSSGVVIIFNPDVPSHLKEIETWHSMFISSQGLQDNQCLLMAHHKPGSGVEDTRLPLASHLGRLPLIHSNLEEEPEDVKQAFCRYLGSVVNTMSESREREEMSIIT</sequence>
<dbReference type="CTD" id="64792"/>